<protein>
    <submittedName>
        <fullName evidence="3">Aste57867_23940 protein</fullName>
    </submittedName>
</protein>
<reference evidence="2" key="2">
    <citation type="submission" date="2019-06" db="EMBL/GenBank/DDBJ databases">
        <title>Genomics analysis of Aphanomyces spp. identifies a new class of oomycete effector associated with host adaptation.</title>
        <authorList>
            <person name="Gaulin E."/>
        </authorList>
    </citation>
    <scope>NUCLEOTIDE SEQUENCE</scope>
    <source>
        <strain evidence="2">CBS 578.67</strain>
    </source>
</reference>
<dbReference type="OrthoDB" id="65109at2759"/>
<keyword evidence="1" id="KW-0472">Membrane</keyword>
<feature type="transmembrane region" description="Helical" evidence="1">
    <location>
        <begin position="114"/>
        <end position="136"/>
    </location>
</feature>
<proteinExistence type="predicted"/>
<name>A0A485LQX1_9STRA</name>
<evidence type="ECO:0000256" key="1">
    <source>
        <dbReference type="SAM" id="Phobius"/>
    </source>
</evidence>
<evidence type="ECO:0000313" key="3">
    <source>
        <dbReference type="EMBL" id="VFU00583.1"/>
    </source>
</evidence>
<sequence>MFCSRHLKKASSRRPLGLVKTHAHAVNFRASSSHAMLQPSATKRRTGRVVLGLVSLGAGDVVRQLSSDDGPFDAHRLALSAAIGGLFLPLRDRISSVATGVVPARSIAGNLKRLGLQVVVVAPASIACFLAAHAVVSPTVCASLDDTAASWTDRACAKLTQDLWPAYTTSTALSVLVLGAFYLPIPFVKQLAVMGSCVSWSSYMSYIAHKPVTTTTSRAAQNVTASDLVDWMLLTPSTTTTLLSTWTK</sequence>
<organism evidence="3 4">
    <name type="scientific">Aphanomyces stellatus</name>
    <dbReference type="NCBI Taxonomy" id="120398"/>
    <lineage>
        <taxon>Eukaryota</taxon>
        <taxon>Sar</taxon>
        <taxon>Stramenopiles</taxon>
        <taxon>Oomycota</taxon>
        <taxon>Saprolegniomycetes</taxon>
        <taxon>Saprolegniales</taxon>
        <taxon>Verrucalvaceae</taxon>
        <taxon>Aphanomyces</taxon>
    </lineage>
</organism>
<evidence type="ECO:0000313" key="2">
    <source>
        <dbReference type="EMBL" id="KAF0684019.1"/>
    </source>
</evidence>
<dbReference type="Proteomes" id="UP000332933">
    <property type="component" value="Unassembled WGS sequence"/>
</dbReference>
<gene>
    <name evidence="3" type="primary">Aste57867_23940</name>
    <name evidence="2" type="ORF">As57867_023867</name>
    <name evidence="3" type="ORF">ASTE57867_23940</name>
</gene>
<keyword evidence="4" id="KW-1185">Reference proteome</keyword>
<evidence type="ECO:0000313" key="4">
    <source>
        <dbReference type="Proteomes" id="UP000332933"/>
    </source>
</evidence>
<feature type="transmembrane region" description="Helical" evidence="1">
    <location>
        <begin position="164"/>
        <end position="185"/>
    </location>
</feature>
<dbReference type="AlphaFoldDB" id="A0A485LQX1"/>
<accession>A0A485LQX1</accession>
<keyword evidence="1" id="KW-1133">Transmembrane helix</keyword>
<reference evidence="3 4" key="1">
    <citation type="submission" date="2019-03" db="EMBL/GenBank/DDBJ databases">
        <authorList>
            <person name="Gaulin E."/>
            <person name="Dumas B."/>
        </authorList>
    </citation>
    <scope>NUCLEOTIDE SEQUENCE [LARGE SCALE GENOMIC DNA]</scope>
    <source>
        <strain evidence="3">CBS 568.67</strain>
    </source>
</reference>
<dbReference type="EMBL" id="CAADRA010007354">
    <property type="protein sequence ID" value="VFU00583.1"/>
    <property type="molecule type" value="Genomic_DNA"/>
</dbReference>
<keyword evidence="1" id="KW-0812">Transmembrane</keyword>
<dbReference type="EMBL" id="VJMH01007328">
    <property type="protein sequence ID" value="KAF0684019.1"/>
    <property type="molecule type" value="Genomic_DNA"/>
</dbReference>